<dbReference type="Proteomes" id="UP000248326">
    <property type="component" value="Unassembled WGS sequence"/>
</dbReference>
<reference evidence="1 2" key="1">
    <citation type="submission" date="2018-06" db="EMBL/GenBank/DDBJ databases">
        <title>Genomic Encyclopedia of Type Strains, Phase IV (KMG-IV): sequencing the most valuable type-strain genomes for metagenomic binning, comparative biology and taxonomic classification.</title>
        <authorList>
            <person name="Goeker M."/>
        </authorList>
    </citation>
    <scope>NUCLEOTIDE SEQUENCE [LARGE SCALE GENOMIC DNA]</scope>
    <source>
        <strain evidence="1 2">DSM 18048</strain>
    </source>
</reference>
<gene>
    <name evidence="1" type="ORF">DES52_105119</name>
</gene>
<comment type="caution">
    <text evidence="1">The sequence shown here is derived from an EMBL/GenBank/DDBJ whole genome shotgun (WGS) entry which is preliminary data.</text>
</comment>
<keyword evidence="2" id="KW-1185">Reference proteome</keyword>
<sequence length="283" mass="31498">MKNARRGMMDVGSLMQRTLARNRLGRGVERARAILVWPEVVGPELGRMTRAKRVERGVLYVEASDSILANFLTMQRSLFLTKLRGYLDDESVSDVRFSVGTWTLETPPPPPLPLPAPDEARARRMVKAVDGDLRDPALRAAEAVTRARLWREQQGWTSCPVCGVPSRVVPCLPCARLLQDPQIREAARQLARRPERLEALTATFGETEMDAARFLVMSDLGEQLAALALECVESGGAAEYKEFLRATADIWLSLHHRKPRGALTPGDVQALPDRVRRVLTAGR</sequence>
<dbReference type="PANTHER" id="PTHR36456:SF1">
    <property type="entry name" value="UPF0232 PROTEIN SCO3875"/>
    <property type="match status" value="1"/>
</dbReference>
<name>A0A318SBA9_9DEIO</name>
<dbReference type="RefSeq" id="WP_245900811.1">
    <property type="nucleotide sequence ID" value="NZ_QJSX01000005.1"/>
</dbReference>
<organism evidence="1 2">
    <name type="scientific">Deinococcus yavapaiensis KR-236</name>
    <dbReference type="NCBI Taxonomy" id="694435"/>
    <lineage>
        <taxon>Bacteria</taxon>
        <taxon>Thermotogati</taxon>
        <taxon>Deinococcota</taxon>
        <taxon>Deinococci</taxon>
        <taxon>Deinococcales</taxon>
        <taxon>Deinococcaceae</taxon>
        <taxon>Deinococcus</taxon>
    </lineage>
</organism>
<dbReference type="InterPro" id="IPR007922">
    <property type="entry name" value="DciA-like"/>
</dbReference>
<dbReference type="AlphaFoldDB" id="A0A318SBA9"/>
<protein>
    <submittedName>
        <fullName evidence="1">Putative nucleic acid-binding Zn ribbon protein</fullName>
    </submittedName>
</protein>
<evidence type="ECO:0000313" key="2">
    <source>
        <dbReference type="Proteomes" id="UP000248326"/>
    </source>
</evidence>
<evidence type="ECO:0000313" key="1">
    <source>
        <dbReference type="EMBL" id="PYE54481.1"/>
    </source>
</evidence>
<proteinExistence type="predicted"/>
<dbReference type="PANTHER" id="PTHR36456">
    <property type="entry name" value="UPF0232 PROTEIN SCO3875"/>
    <property type="match status" value="1"/>
</dbReference>
<dbReference type="Pfam" id="PF05258">
    <property type="entry name" value="DciA"/>
    <property type="match status" value="1"/>
</dbReference>
<dbReference type="EMBL" id="QJSX01000005">
    <property type="protein sequence ID" value="PYE54481.1"/>
    <property type="molecule type" value="Genomic_DNA"/>
</dbReference>
<accession>A0A318SBA9</accession>